<protein>
    <recommendedName>
        <fullName evidence="3">Phosphodiesterase</fullName>
    </recommendedName>
</protein>
<dbReference type="Proteomes" id="UP000184512">
    <property type="component" value="Unassembled WGS sequence"/>
</dbReference>
<dbReference type="STRING" id="1123357.SAMN02745244_03378"/>
<dbReference type="InterPro" id="IPR046040">
    <property type="entry name" value="DUF5998"/>
</dbReference>
<evidence type="ECO:0000313" key="2">
    <source>
        <dbReference type="Proteomes" id="UP000184512"/>
    </source>
</evidence>
<evidence type="ECO:0008006" key="3">
    <source>
        <dbReference type="Google" id="ProtNLM"/>
    </source>
</evidence>
<reference evidence="1 2" key="1">
    <citation type="submission" date="2016-11" db="EMBL/GenBank/DDBJ databases">
        <authorList>
            <person name="Jaros S."/>
            <person name="Januszkiewicz K."/>
            <person name="Wedrychowicz H."/>
        </authorList>
    </citation>
    <scope>NUCLEOTIDE SEQUENCE [LARGE SCALE GENOMIC DNA]</scope>
    <source>
        <strain evidence="1 2">DSM 12906</strain>
    </source>
</reference>
<gene>
    <name evidence="1" type="ORF">SAMN02745244_03378</name>
</gene>
<dbReference type="RefSeq" id="WP_245788025.1">
    <property type="nucleotide sequence ID" value="NZ_FQZG01000089.1"/>
</dbReference>
<keyword evidence="2" id="KW-1185">Reference proteome</keyword>
<sequence>MSQPANDTASLPVELIAEIAECGFYPDLVTETAGMGVGAQTVLDHLVQHEATFAGHELHRHLTVLLRTERQLVICHVDEGESGRPEAMSTVECVALRAIDSVVVTRSLTDPEKATSLNEAWLTIVWGAAHRLDLGPAACDDPTCEADHGYAGVMAPDDITVRMSSQADGDNARRLVAFGLRLQGSVG</sequence>
<accession>A0A1M6MJT8</accession>
<proteinExistence type="predicted"/>
<organism evidence="1 2">
    <name type="scientific">Tessaracoccus bendigoensis DSM 12906</name>
    <dbReference type="NCBI Taxonomy" id="1123357"/>
    <lineage>
        <taxon>Bacteria</taxon>
        <taxon>Bacillati</taxon>
        <taxon>Actinomycetota</taxon>
        <taxon>Actinomycetes</taxon>
        <taxon>Propionibacteriales</taxon>
        <taxon>Propionibacteriaceae</taxon>
        <taxon>Tessaracoccus</taxon>
    </lineage>
</organism>
<evidence type="ECO:0000313" key="1">
    <source>
        <dbReference type="EMBL" id="SHJ83620.1"/>
    </source>
</evidence>
<name>A0A1M6MJT8_9ACTN</name>
<dbReference type="AlphaFoldDB" id="A0A1M6MJT8"/>
<dbReference type="EMBL" id="FQZG01000089">
    <property type="protein sequence ID" value="SHJ83620.1"/>
    <property type="molecule type" value="Genomic_DNA"/>
</dbReference>
<dbReference type="Pfam" id="PF19461">
    <property type="entry name" value="DUF5998"/>
    <property type="match status" value="1"/>
</dbReference>